<proteinExistence type="predicted"/>
<sequence>MHSSVVRSWNGFQVYKQSHFCFCLLTVALASCLWIAGVTFTSSVSGQLGITVRQKQEKVGEHSPQASLDVGQPLVKKNKPTRLPYMPAFLLGSLELCRFTNYFGHEVVITMTPIDGKRGEDRMSRWEDDREIVIGGYSTNKMKCHTELHSDSDPRACVSPAAQPGDCTACPCMPVNLLSLFGTNFYIASMCGRLKNADRCKFRKAVLVGFGMGLLPTCIHDLCPETDLVVVDVDPGAAQLAERFFGWRNQSRLVVRDAAAFFKAAQPEVFDLVIVDCFDRIVIPTACNNPSFFADVKRSMKQSQTLFAMNTLEGQWTQQNMTENGVDILRNSQTQRSWLNQWLLLENK</sequence>
<organism evidence="2 3">
    <name type="scientific">Polarella glacialis</name>
    <name type="common">Dinoflagellate</name>
    <dbReference type="NCBI Taxonomy" id="89957"/>
    <lineage>
        <taxon>Eukaryota</taxon>
        <taxon>Sar</taxon>
        <taxon>Alveolata</taxon>
        <taxon>Dinophyceae</taxon>
        <taxon>Suessiales</taxon>
        <taxon>Suessiaceae</taxon>
        <taxon>Polarella</taxon>
    </lineage>
</organism>
<keyword evidence="1" id="KW-0472">Membrane</keyword>
<dbReference type="PROSITE" id="PS51257">
    <property type="entry name" value="PROKAR_LIPOPROTEIN"/>
    <property type="match status" value="1"/>
</dbReference>
<feature type="transmembrane region" description="Helical" evidence="1">
    <location>
        <begin position="20"/>
        <end position="40"/>
    </location>
</feature>
<gene>
    <name evidence="2" type="ORF">PGLA2088_LOCUS20892</name>
</gene>
<reference evidence="2" key="1">
    <citation type="submission" date="2021-02" db="EMBL/GenBank/DDBJ databases">
        <authorList>
            <person name="Dougan E. K."/>
            <person name="Rhodes N."/>
            <person name="Thang M."/>
            <person name="Chan C."/>
        </authorList>
    </citation>
    <scope>NUCLEOTIDE SEQUENCE</scope>
</reference>
<dbReference type="InterPro" id="IPR029063">
    <property type="entry name" value="SAM-dependent_MTases_sf"/>
</dbReference>
<dbReference type="SUPFAM" id="SSF53335">
    <property type="entry name" value="S-adenosyl-L-methionine-dependent methyltransferases"/>
    <property type="match status" value="1"/>
</dbReference>
<protein>
    <submittedName>
        <fullName evidence="2">Uncharacterized protein</fullName>
    </submittedName>
</protein>
<dbReference type="Gene3D" id="3.40.50.150">
    <property type="entry name" value="Vaccinia Virus protein VP39"/>
    <property type="match status" value="1"/>
</dbReference>
<evidence type="ECO:0000256" key="1">
    <source>
        <dbReference type="SAM" id="Phobius"/>
    </source>
</evidence>
<keyword evidence="1" id="KW-1133">Transmembrane helix</keyword>
<name>A0A813JJA1_POLGL</name>
<evidence type="ECO:0000313" key="3">
    <source>
        <dbReference type="Proteomes" id="UP000626109"/>
    </source>
</evidence>
<dbReference type="EMBL" id="CAJNNW010025698">
    <property type="protein sequence ID" value="CAE8678600.1"/>
    <property type="molecule type" value="Genomic_DNA"/>
</dbReference>
<comment type="caution">
    <text evidence="2">The sequence shown here is derived from an EMBL/GenBank/DDBJ whole genome shotgun (WGS) entry which is preliminary data.</text>
</comment>
<keyword evidence="1" id="KW-0812">Transmembrane</keyword>
<accession>A0A813JJA1</accession>
<evidence type="ECO:0000313" key="2">
    <source>
        <dbReference type="EMBL" id="CAE8678600.1"/>
    </source>
</evidence>
<dbReference type="Proteomes" id="UP000626109">
    <property type="component" value="Unassembled WGS sequence"/>
</dbReference>
<dbReference type="AlphaFoldDB" id="A0A813JJA1"/>